<accession>A0A4Y2CA26</accession>
<comment type="caution">
    <text evidence="2">The sequence shown here is derived from an EMBL/GenBank/DDBJ whole genome shotgun (WGS) entry which is preliminary data.</text>
</comment>
<dbReference type="Proteomes" id="UP000499080">
    <property type="component" value="Unassembled WGS sequence"/>
</dbReference>
<dbReference type="AlphaFoldDB" id="A0A4Y2CA26"/>
<sequence>MTANIWHSLTRCLYHIMKSIFLTCFVLELSRSQIHEKDRPTDNQPVEELVHNFMDVCNPGNKTKSQIYSSSLLCCPCSHAQEQTANPLKDLVHNLMDVCNPGNKAKSQI</sequence>
<evidence type="ECO:0000256" key="1">
    <source>
        <dbReference type="SAM" id="SignalP"/>
    </source>
</evidence>
<keyword evidence="3" id="KW-1185">Reference proteome</keyword>
<gene>
    <name evidence="2" type="ORF">AVEN_117987_1</name>
</gene>
<keyword evidence="1" id="KW-0732">Signal</keyword>
<organism evidence="2 3">
    <name type="scientific">Araneus ventricosus</name>
    <name type="common">Orbweaver spider</name>
    <name type="synonym">Epeira ventricosa</name>
    <dbReference type="NCBI Taxonomy" id="182803"/>
    <lineage>
        <taxon>Eukaryota</taxon>
        <taxon>Metazoa</taxon>
        <taxon>Ecdysozoa</taxon>
        <taxon>Arthropoda</taxon>
        <taxon>Chelicerata</taxon>
        <taxon>Arachnida</taxon>
        <taxon>Araneae</taxon>
        <taxon>Araneomorphae</taxon>
        <taxon>Entelegynae</taxon>
        <taxon>Araneoidea</taxon>
        <taxon>Araneidae</taxon>
        <taxon>Araneus</taxon>
    </lineage>
</organism>
<evidence type="ECO:0000313" key="2">
    <source>
        <dbReference type="EMBL" id="GBM00628.1"/>
    </source>
</evidence>
<proteinExistence type="predicted"/>
<protein>
    <submittedName>
        <fullName evidence="2">Uncharacterized protein</fullName>
    </submittedName>
</protein>
<reference evidence="2 3" key="1">
    <citation type="journal article" date="2019" name="Sci. Rep.">
        <title>Orb-weaving spider Araneus ventricosus genome elucidates the spidroin gene catalogue.</title>
        <authorList>
            <person name="Kono N."/>
            <person name="Nakamura H."/>
            <person name="Ohtoshi R."/>
            <person name="Moran D.A.P."/>
            <person name="Shinohara A."/>
            <person name="Yoshida Y."/>
            <person name="Fujiwara M."/>
            <person name="Mori M."/>
            <person name="Tomita M."/>
            <person name="Arakawa K."/>
        </authorList>
    </citation>
    <scope>NUCLEOTIDE SEQUENCE [LARGE SCALE GENOMIC DNA]</scope>
</reference>
<evidence type="ECO:0000313" key="3">
    <source>
        <dbReference type="Proteomes" id="UP000499080"/>
    </source>
</evidence>
<feature type="chain" id="PRO_5021291354" evidence="1">
    <location>
        <begin position="33"/>
        <end position="109"/>
    </location>
</feature>
<name>A0A4Y2CA26_ARAVE</name>
<feature type="signal peptide" evidence="1">
    <location>
        <begin position="1"/>
        <end position="32"/>
    </location>
</feature>
<dbReference type="EMBL" id="BGPR01000159">
    <property type="protein sequence ID" value="GBM00628.1"/>
    <property type="molecule type" value="Genomic_DNA"/>
</dbReference>